<dbReference type="Proteomes" id="UP000215002">
    <property type="component" value="Chromosome"/>
</dbReference>
<evidence type="ECO:0000313" key="2">
    <source>
        <dbReference type="Proteomes" id="UP000215002"/>
    </source>
</evidence>
<organism evidence="1 2">
    <name type="scientific">Mucilaginibacter xinganensis</name>
    <dbReference type="NCBI Taxonomy" id="1234841"/>
    <lineage>
        <taxon>Bacteria</taxon>
        <taxon>Pseudomonadati</taxon>
        <taxon>Bacteroidota</taxon>
        <taxon>Sphingobacteriia</taxon>
        <taxon>Sphingobacteriales</taxon>
        <taxon>Sphingobacteriaceae</taxon>
        <taxon>Mucilaginibacter</taxon>
    </lineage>
</organism>
<dbReference type="EMBL" id="CP022743">
    <property type="protein sequence ID" value="ASU35915.1"/>
    <property type="molecule type" value="Genomic_DNA"/>
</dbReference>
<dbReference type="KEGG" id="muc:MuYL_4030"/>
<dbReference type="RefSeq" id="WP_170309770.1">
    <property type="nucleotide sequence ID" value="NZ_CP022743.1"/>
</dbReference>
<proteinExistence type="predicted"/>
<reference evidence="1 2" key="1">
    <citation type="submission" date="2017-08" db="EMBL/GenBank/DDBJ databases">
        <title>Complete genome sequence of Mucilaginibacter sp. strain BJC16-A31.</title>
        <authorList>
            <consortium name="Henan University of Science and Technology"/>
            <person name="You X."/>
        </authorList>
    </citation>
    <scope>NUCLEOTIDE SEQUENCE [LARGE SCALE GENOMIC DNA]</scope>
    <source>
        <strain evidence="1 2">BJC16-A31</strain>
    </source>
</reference>
<dbReference type="AlphaFoldDB" id="A0A223P1B9"/>
<sequence>MKPENIELQNKIIEGANKAYVKLLISSAEKKQSLVIADKDGYIQHVPARELLKKLSEK</sequence>
<protein>
    <submittedName>
        <fullName evidence="1">Uncharacterized protein</fullName>
    </submittedName>
</protein>
<name>A0A223P1B9_9SPHI</name>
<keyword evidence="2" id="KW-1185">Reference proteome</keyword>
<gene>
    <name evidence="1" type="ORF">MuYL_4030</name>
</gene>
<evidence type="ECO:0000313" key="1">
    <source>
        <dbReference type="EMBL" id="ASU35915.1"/>
    </source>
</evidence>
<accession>A0A223P1B9</accession>